<dbReference type="Gene3D" id="3.30.1240.10">
    <property type="match status" value="1"/>
</dbReference>
<dbReference type="GO" id="GO:0005829">
    <property type="term" value="C:cytosol"/>
    <property type="evidence" value="ECO:0007669"/>
    <property type="project" value="TreeGrafter"/>
</dbReference>
<dbReference type="CDD" id="cd07516">
    <property type="entry name" value="HAD_Pase"/>
    <property type="match status" value="1"/>
</dbReference>
<dbReference type="PANTHER" id="PTHR10000:SF8">
    <property type="entry name" value="HAD SUPERFAMILY HYDROLASE-LIKE, TYPE 3"/>
    <property type="match status" value="1"/>
</dbReference>
<dbReference type="InterPro" id="IPR000150">
    <property type="entry name" value="Cof"/>
</dbReference>
<dbReference type="NCBIfam" id="TIGR00099">
    <property type="entry name" value="Cof-subfamily"/>
    <property type="match status" value="1"/>
</dbReference>
<dbReference type="STRING" id="56779.SAMN05421834_10679"/>
<dbReference type="NCBIfam" id="TIGR01484">
    <property type="entry name" value="HAD-SF-IIB"/>
    <property type="match status" value="1"/>
</dbReference>
<dbReference type="GO" id="GO:0000287">
    <property type="term" value="F:magnesium ion binding"/>
    <property type="evidence" value="ECO:0007669"/>
    <property type="project" value="TreeGrafter"/>
</dbReference>
<dbReference type="SFLD" id="SFLDG01140">
    <property type="entry name" value="C2.B:_Phosphomannomutase_and_P"/>
    <property type="match status" value="1"/>
</dbReference>
<keyword evidence="2" id="KW-1185">Reference proteome</keyword>
<name>A0A1N6U8T7_9FIRM</name>
<dbReference type="PROSITE" id="PS01229">
    <property type="entry name" value="COF_2"/>
    <property type="match status" value="1"/>
</dbReference>
<gene>
    <name evidence="1" type="ORF">SAMN05421834_10679</name>
</gene>
<protein>
    <recommendedName>
        <fullName evidence="3">Cof subfamily of IIB subfamily of haloacid dehalogenase superfamily/HAD-superfamily hydrolase, subfamily IIB</fullName>
    </recommendedName>
</protein>
<dbReference type="SFLD" id="SFLDG01144">
    <property type="entry name" value="C2.B.4:_PGP_Like"/>
    <property type="match status" value="1"/>
</dbReference>
<dbReference type="SFLD" id="SFLDS00003">
    <property type="entry name" value="Haloacid_Dehalogenase"/>
    <property type="match status" value="1"/>
</dbReference>
<sequence>MGRGNPVIFLEYKNIRKGDIMDIKMIVFDLDGTLLDIDHQLHNKTIEAVKMIRNKGIRTLVATGRMYCSAKPHTDKLEIVDPIITYNGALVVDPSTQKEIFHAPIPFEIAKKITKMVVENNYHLQLYIDDKLYVAEENKFTDRYEEISGIKANAVGRLDDFLEAEPTKMLIIEEDEDKQVEINHFLNENFAEEIELSSSYPSFIEITKKDMSKAVPVKKLAADFNIKQEEIMAFGDGLNDLKMIEWVGKGVAMQNAHPELQEHADDTAPDHDELGIARYLKQHFKLDLDLNN</sequence>
<organism evidence="1 2">
    <name type="scientific">Halanaerobium kushneri</name>
    <dbReference type="NCBI Taxonomy" id="56779"/>
    <lineage>
        <taxon>Bacteria</taxon>
        <taxon>Bacillati</taxon>
        <taxon>Bacillota</taxon>
        <taxon>Clostridia</taxon>
        <taxon>Halanaerobiales</taxon>
        <taxon>Halanaerobiaceae</taxon>
        <taxon>Halanaerobium</taxon>
    </lineage>
</organism>
<dbReference type="EMBL" id="FTNC01000006">
    <property type="protein sequence ID" value="SIQ61984.1"/>
    <property type="molecule type" value="Genomic_DNA"/>
</dbReference>
<dbReference type="SUPFAM" id="SSF56784">
    <property type="entry name" value="HAD-like"/>
    <property type="match status" value="1"/>
</dbReference>
<dbReference type="Gene3D" id="3.40.50.1000">
    <property type="entry name" value="HAD superfamily/HAD-like"/>
    <property type="match status" value="1"/>
</dbReference>
<dbReference type="PANTHER" id="PTHR10000">
    <property type="entry name" value="PHOSPHOSERINE PHOSPHATASE"/>
    <property type="match status" value="1"/>
</dbReference>
<dbReference type="GO" id="GO:0016791">
    <property type="term" value="F:phosphatase activity"/>
    <property type="evidence" value="ECO:0007669"/>
    <property type="project" value="TreeGrafter"/>
</dbReference>
<dbReference type="InterPro" id="IPR006379">
    <property type="entry name" value="HAD-SF_hydro_IIB"/>
</dbReference>
<dbReference type="InterPro" id="IPR036412">
    <property type="entry name" value="HAD-like_sf"/>
</dbReference>
<evidence type="ECO:0008006" key="3">
    <source>
        <dbReference type="Google" id="ProtNLM"/>
    </source>
</evidence>
<dbReference type="Proteomes" id="UP000185669">
    <property type="component" value="Unassembled WGS sequence"/>
</dbReference>
<proteinExistence type="predicted"/>
<accession>A0A1N6U8T7</accession>
<dbReference type="Pfam" id="PF08282">
    <property type="entry name" value="Hydrolase_3"/>
    <property type="match status" value="1"/>
</dbReference>
<reference evidence="2" key="1">
    <citation type="submission" date="2017-01" db="EMBL/GenBank/DDBJ databases">
        <authorList>
            <person name="Varghese N."/>
            <person name="Submissions S."/>
        </authorList>
    </citation>
    <scope>NUCLEOTIDE SEQUENCE [LARGE SCALE GENOMIC DNA]</scope>
    <source>
        <strain evidence="2">ATCC 700103</strain>
    </source>
</reference>
<dbReference type="InterPro" id="IPR023214">
    <property type="entry name" value="HAD_sf"/>
</dbReference>
<evidence type="ECO:0000313" key="1">
    <source>
        <dbReference type="EMBL" id="SIQ61984.1"/>
    </source>
</evidence>
<evidence type="ECO:0000313" key="2">
    <source>
        <dbReference type="Proteomes" id="UP000185669"/>
    </source>
</evidence>
<dbReference type="AlphaFoldDB" id="A0A1N6U8T7"/>